<dbReference type="Proteomes" id="UP000027583">
    <property type="component" value="Unassembled WGS sequence"/>
</dbReference>
<feature type="transmembrane region" description="Helical" evidence="1">
    <location>
        <begin position="198"/>
        <end position="220"/>
    </location>
</feature>
<name>A0A060QD33_9PROT</name>
<dbReference type="PANTHER" id="PTHR34219">
    <property type="entry name" value="IRON-REGULATED INNER MEMBRANE PROTEIN-RELATED"/>
    <property type="match status" value="1"/>
</dbReference>
<dbReference type="RefSeq" id="WP_023979894.1">
    <property type="nucleotide sequence ID" value="NZ_CBLX010000008.1"/>
</dbReference>
<dbReference type="eggNOG" id="COG3182">
    <property type="taxonomic scope" value="Bacteria"/>
</dbReference>
<gene>
    <name evidence="2" type="ORF">ASAP_1014</name>
</gene>
<evidence type="ECO:0000256" key="1">
    <source>
        <dbReference type="SAM" id="Phobius"/>
    </source>
</evidence>
<feature type="transmembrane region" description="Helical" evidence="1">
    <location>
        <begin position="412"/>
        <end position="438"/>
    </location>
</feature>
<dbReference type="AlphaFoldDB" id="A0A060QD33"/>
<feature type="transmembrane region" description="Helical" evidence="1">
    <location>
        <begin position="496"/>
        <end position="516"/>
    </location>
</feature>
<reference evidence="2 3" key="2">
    <citation type="journal article" date="2014" name="PLoS ONE">
        <title>Evolution of mitochondria reconstructed from the energy metabolism of living bacteria.</title>
        <authorList>
            <person name="Degli Esposti M."/>
            <person name="Chouaia B."/>
            <person name="Comandatore F."/>
            <person name="Crotti E."/>
            <person name="Sassera D."/>
            <person name="Lievens P.M."/>
            <person name="Daffonchio D."/>
            <person name="Bandi C."/>
        </authorList>
    </citation>
    <scope>NUCLEOTIDE SEQUENCE [LARGE SCALE GENOMIC DNA]</scope>
    <source>
        <strain evidence="2 3">SF2.1</strain>
    </source>
</reference>
<sequence length="525" mass="56106">MKLRADIVAVYREVHSWVGVVAGLFLFIAFYAGAISMFEPALESWLTPRPDLPAPVSIEHVPDLLDKAFAVYPEARRQYSIVVSPDATHPARLVWPLGQGHHGHGSSAMMLAALDAQGGLVTTTHKPSPVAQLIDTIHQRMGLPLPHEPAMIVMGFIALAYALALVSGTIVFIPALARALFAVRLVGSVRRKWLDLHNLLGFCSLPFHIVMALTSVVFAFHDVIFTVQGEFLSHAQSSSAHGRHGAGHGGGRGMGGMVAPLHAGEGAVLLAPAEILRHLAQTAPGFVPDTLDYSTRPGGPPGSGPVLRVSGHDPAHVMRGPTSGFATFDPYTGQILWSAYLPGYQSAGFAALTSFFALHFGSYGGAPIRWTYLVLGFAGAFLFYTGSKLWIAVRRRKEKATGCLTDTRGTRFLSRLTTGCCTGCMTAIALLLCVSLVLPHPLSEGGAFRLYHGVFWVMMLGALPFAWGEALMLWLATFAHAALVAIVLFRGGQTDAVNWGVALVALGLTIVLMRLARQGSAVRPA</sequence>
<evidence type="ECO:0000313" key="3">
    <source>
        <dbReference type="Proteomes" id="UP000027583"/>
    </source>
</evidence>
<feature type="transmembrane region" description="Helical" evidence="1">
    <location>
        <begin position="16"/>
        <end position="38"/>
    </location>
</feature>
<keyword evidence="1" id="KW-1133">Transmembrane helix</keyword>
<organism evidence="2 3">
    <name type="scientific">Asaia bogorensis</name>
    <dbReference type="NCBI Taxonomy" id="91915"/>
    <lineage>
        <taxon>Bacteria</taxon>
        <taxon>Pseudomonadati</taxon>
        <taxon>Pseudomonadota</taxon>
        <taxon>Alphaproteobacteria</taxon>
        <taxon>Acetobacterales</taxon>
        <taxon>Acetobacteraceae</taxon>
        <taxon>Asaia</taxon>
    </lineage>
</organism>
<dbReference type="Pfam" id="PF03929">
    <property type="entry name" value="PepSY_TM"/>
    <property type="match status" value="1"/>
</dbReference>
<evidence type="ECO:0000313" key="2">
    <source>
        <dbReference type="EMBL" id="CDG39059.1"/>
    </source>
</evidence>
<dbReference type="PANTHER" id="PTHR34219:SF9">
    <property type="entry name" value="IRON-REGULATED INNER MEMBRANE PROTEIN"/>
    <property type="match status" value="1"/>
</dbReference>
<keyword evidence="1" id="KW-0472">Membrane</keyword>
<protein>
    <submittedName>
        <fullName evidence="2">Iron-regulated membrane protein</fullName>
    </submittedName>
</protein>
<comment type="caution">
    <text evidence="2">The sequence shown here is derived from an EMBL/GenBank/DDBJ whole genome shotgun (WGS) entry which is preliminary data.</text>
</comment>
<feature type="transmembrane region" description="Helical" evidence="1">
    <location>
        <begin position="370"/>
        <end position="391"/>
    </location>
</feature>
<dbReference type="InterPro" id="IPR005625">
    <property type="entry name" value="PepSY-ass_TM"/>
</dbReference>
<accession>A0A060QD33</accession>
<feature type="transmembrane region" description="Helical" evidence="1">
    <location>
        <begin position="150"/>
        <end position="177"/>
    </location>
</feature>
<keyword evidence="1" id="KW-0812">Transmembrane</keyword>
<reference evidence="2 3" key="1">
    <citation type="journal article" date="2014" name="Genome Biol. Evol.">
        <title>Acetic acid bacteria genomes reveal functional traits for adaptation to life in insect guts.</title>
        <authorList>
            <person name="Chouaia B."/>
            <person name="Gaiarsa S."/>
            <person name="Crotti E."/>
            <person name="Comandatore F."/>
            <person name="Degli Esposti M."/>
            <person name="Ricci I."/>
            <person name="Alma A."/>
            <person name="Favia G."/>
            <person name="Bandi C."/>
            <person name="Daffonchio D."/>
        </authorList>
    </citation>
    <scope>NUCLEOTIDE SEQUENCE [LARGE SCALE GENOMIC DNA]</scope>
    <source>
        <strain evidence="2 3">SF2.1</strain>
    </source>
</reference>
<feature type="transmembrane region" description="Helical" evidence="1">
    <location>
        <begin position="450"/>
        <end position="467"/>
    </location>
</feature>
<dbReference type="EMBL" id="CBLX010000008">
    <property type="protein sequence ID" value="CDG39059.1"/>
    <property type="molecule type" value="Genomic_DNA"/>
</dbReference>
<proteinExistence type="predicted"/>